<proteinExistence type="predicted"/>
<dbReference type="RefSeq" id="WP_011878162.1">
    <property type="nucleotide sequence ID" value="NC_009253.1"/>
</dbReference>
<dbReference type="KEGG" id="drm:Dred_1825"/>
<reference evidence="2 3" key="1">
    <citation type="submission" date="2007-03" db="EMBL/GenBank/DDBJ databases">
        <title>Complete sequence of Desulfotomaculum reducens MI-1.</title>
        <authorList>
            <consortium name="US DOE Joint Genome Institute"/>
            <person name="Copeland A."/>
            <person name="Lucas S."/>
            <person name="Lapidus A."/>
            <person name="Barry K."/>
            <person name="Detter J.C."/>
            <person name="Glavina del Rio T."/>
            <person name="Hammon N."/>
            <person name="Israni S."/>
            <person name="Dalin E."/>
            <person name="Tice H."/>
            <person name="Pitluck S."/>
            <person name="Sims D."/>
            <person name="Brettin T."/>
            <person name="Bruce D."/>
            <person name="Han C."/>
            <person name="Tapia R."/>
            <person name="Schmutz J."/>
            <person name="Larimer F."/>
            <person name="Land M."/>
            <person name="Hauser L."/>
            <person name="Kyrpides N."/>
            <person name="Kim E."/>
            <person name="Tebo B.M."/>
            <person name="Richardson P."/>
        </authorList>
    </citation>
    <scope>NUCLEOTIDE SEQUENCE [LARGE SCALE GENOMIC DNA]</scope>
    <source>
        <strain evidence="2 3">MI-1</strain>
    </source>
</reference>
<protein>
    <submittedName>
        <fullName evidence="2">Uncharacterized protein</fullName>
    </submittedName>
</protein>
<sequence>MLNKKIISIFIMLLICSLSFGSMAFAAEDQGIVTDNQTQVDKVKAEKYKEISKKYKLERVQKAPDKVIPVKVNSPEELESLLQSASKIKIERVPVSNNESTVSGTQSIVSPSSTYTTYTTDSYKVGIAGYVYLKARVEKGTSTILSVSPYTSFTGFTWGFDWDEYNIGSSIVSGGKDFESWASGGLEYYLLVDNDLMRYYIQEIDLEGYTTVFH</sequence>
<dbReference type="OrthoDB" id="2087877at2"/>
<keyword evidence="3" id="KW-1185">Reference proteome</keyword>
<feature type="signal peptide" evidence="1">
    <location>
        <begin position="1"/>
        <end position="26"/>
    </location>
</feature>
<dbReference type="Proteomes" id="UP000001556">
    <property type="component" value="Chromosome"/>
</dbReference>
<feature type="chain" id="PRO_5002670796" evidence="1">
    <location>
        <begin position="27"/>
        <end position="214"/>
    </location>
</feature>
<keyword evidence="1" id="KW-0732">Signal</keyword>
<accession>A4J5J7</accession>
<evidence type="ECO:0000313" key="2">
    <source>
        <dbReference type="EMBL" id="ABO50350.1"/>
    </source>
</evidence>
<organism evidence="2 3">
    <name type="scientific">Desulforamulus reducens (strain ATCC BAA-1160 / DSM 100696 / MI-1)</name>
    <name type="common">Desulfotomaculum reducens</name>
    <dbReference type="NCBI Taxonomy" id="349161"/>
    <lineage>
        <taxon>Bacteria</taxon>
        <taxon>Bacillati</taxon>
        <taxon>Bacillota</taxon>
        <taxon>Clostridia</taxon>
        <taxon>Eubacteriales</taxon>
        <taxon>Peptococcaceae</taxon>
        <taxon>Desulforamulus</taxon>
    </lineage>
</organism>
<evidence type="ECO:0000256" key="1">
    <source>
        <dbReference type="SAM" id="SignalP"/>
    </source>
</evidence>
<gene>
    <name evidence="2" type="ordered locus">Dred_1825</name>
</gene>
<dbReference type="AlphaFoldDB" id="A4J5J7"/>
<dbReference type="EMBL" id="CP000612">
    <property type="protein sequence ID" value="ABO50350.1"/>
    <property type="molecule type" value="Genomic_DNA"/>
</dbReference>
<evidence type="ECO:0000313" key="3">
    <source>
        <dbReference type="Proteomes" id="UP000001556"/>
    </source>
</evidence>
<dbReference type="HOGENOM" id="CLU_1287115_0_0_9"/>
<name>A4J5J7_DESRM</name>